<evidence type="ECO:0000313" key="1">
    <source>
        <dbReference type="EMBL" id="BAF30120.1"/>
    </source>
</evidence>
<accession>A0A0P0YBM0</accession>
<dbReference type="EMBL" id="AP008218">
    <property type="protein sequence ID" value="BAF30120.1"/>
    <property type="molecule type" value="Genomic_DNA"/>
</dbReference>
<reference evidence="2" key="2">
    <citation type="journal article" date="2008" name="Nucleic Acids Res.">
        <title>The rice annotation project database (RAP-DB): 2008 update.</title>
        <authorList>
            <consortium name="The rice annotation project (RAP)"/>
        </authorList>
    </citation>
    <scope>GENOME REANNOTATION</scope>
    <source>
        <strain evidence="2">cv. Nipponbare</strain>
    </source>
</reference>
<sequence>MILYYIKKFLSWVHPDRSLIIAIKWMCFRCSCSLMMPLKLPLNLPLKLPFKLPLKLPFKLPLKLPFNLPLKLLPSTQHV</sequence>
<proteinExistence type="predicted"/>
<gene>
    <name evidence="1" type="ordered locus">Os12g0574500</name>
</gene>
<dbReference type="AlphaFoldDB" id="A0A0P0YBM0"/>
<evidence type="ECO:0000313" key="2">
    <source>
        <dbReference type="Proteomes" id="UP000000763"/>
    </source>
</evidence>
<organism evidence="1 2">
    <name type="scientific">Oryza sativa subsp. japonica</name>
    <name type="common">Rice</name>
    <dbReference type="NCBI Taxonomy" id="39947"/>
    <lineage>
        <taxon>Eukaryota</taxon>
        <taxon>Viridiplantae</taxon>
        <taxon>Streptophyta</taxon>
        <taxon>Embryophyta</taxon>
        <taxon>Tracheophyta</taxon>
        <taxon>Spermatophyta</taxon>
        <taxon>Magnoliopsida</taxon>
        <taxon>Liliopsida</taxon>
        <taxon>Poales</taxon>
        <taxon>Poaceae</taxon>
        <taxon>BOP clade</taxon>
        <taxon>Oryzoideae</taxon>
        <taxon>Oryzeae</taxon>
        <taxon>Oryzinae</taxon>
        <taxon>Oryza</taxon>
        <taxon>Oryza sativa</taxon>
    </lineage>
</organism>
<dbReference type="KEGG" id="dosa:Os12g0574500"/>
<reference evidence="1 2" key="1">
    <citation type="journal article" date="2005" name="Nature">
        <title>The map-based sequence of the rice genome.</title>
        <authorList>
            <consortium name="International rice genome sequencing project (IRGSP)"/>
            <person name="Matsumoto T."/>
            <person name="Wu J."/>
            <person name="Kanamori H."/>
            <person name="Katayose Y."/>
            <person name="Fujisawa M."/>
            <person name="Namiki N."/>
            <person name="Mizuno H."/>
            <person name="Yamamoto K."/>
            <person name="Antonio B.A."/>
            <person name="Baba T."/>
            <person name="Sakata K."/>
            <person name="Nagamura Y."/>
            <person name="Aoki H."/>
            <person name="Arikawa K."/>
            <person name="Arita K."/>
            <person name="Bito T."/>
            <person name="Chiden Y."/>
            <person name="Fujitsuka N."/>
            <person name="Fukunaka R."/>
            <person name="Hamada M."/>
            <person name="Harada C."/>
            <person name="Hayashi A."/>
            <person name="Hijishita S."/>
            <person name="Honda M."/>
            <person name="Hosokawa S."/>
            <person name="Ichikawa Y."/>
            <person name="Idonuma A."/>
            <person name="Iijima M."/>
            <person name="Ikeda M."/>
            <person name="Ikeno M."/>
            <person name="Ito K."/>
            <person name="Ito S."/>
            <person name="Ito T."/>
            <person name="Ito Y."/>
            <person name="Ito Y."/>
            <person name="Iwabuchi A."/>
            <person name="Kamiya K."/>
            <person name="Karasawa W."/>
            <person name="Kurita K."/>
            <person name="Katagiri S."/>
            <person name="Kikuta A."/>
            <person name="Kobayashi H."/>
            <person name="Kobayashi N."/>
            <person name="Machita K."/>
            <person name="Maehara T."/>
            <person name="Masukawa M."/>
            <person name="Mizubayashi T."/>
            <person name="Mukai Y."/>
            <person name="Nagasaki H."/>
            <person name="Nagata Y."/>
            <person name="Naito S."/>
            <person name="Nakashima M."/>
            <person name="Nakama Y."/>
            <person name="Nakamichi Y."/>
            <person name="Nakamura M."/>
            <person name="Meguro A."/>
            <person name="Negishi M."/>
            <person name="Ohta I."/>
            <person name="Ohta T."/>
            <person name="Okamoto M."/>
            <person name="Ono N."/>
            <person name="Saji S."/>
            <person name="Sakaguchi M."/>
            <person name="Sakai K."/>
            <person name="Shibata M."/>
            <person name="Shimokawa T."/>
            <person name="Song J."/>
            <person name="Takazaki Y."/>
            <person name="Terasawa K."/>
            <person name="Tsugane M."/>
            <person name="Tsuji K."/>
            <person name="Ueda S."/>
            <person name="Waki K."/>
            <person name="Yamagata H."/>
            <person name="Yamamoto M."/>
            <person name="Yamamoto S."/>
            <person name="Yamane H."/>
            <person name="Yoshiki S."/>
            <person name="Yoshihara R."/>
            <person name="Yukawa K."/>
            <person name="Zhong H."/>
            <person name="Yano M."/>
            <person name="Yuan Q."/>
            <person name="Ouyang S."/>
            <person name="Liu J."/>
            <person name="Jones K.M."/>
            <person name="Gansberger K."/>
            <person name="Moffat K."/>
            <person name="Hill J."/>
            <person name="Bera J."/>
            <person name="Fadrosh D."/>
            <person name="Jin S."/>
            <person name="Johri S."/>
            <person name="Kim M."/>
            <person name="Overton L."/>
            <person name="Reardon M."/>
            <person name="Tsitrin T."/>
            <person name="Vuong H."/>
            <person name="Weaver B."/>
            <person name="Ciecko A."/>
            <person name="Tallon L."/>
            <person name="Jackson J."/>
            <person name="Pai G."/>
            <person name="Aken S.V."/>
            <person name="Utterback T."/>
            <person name="Reidmuller S."/>
            <person name="Feldblyum T."/>
            <person name="Hsiao J."/>
            <person name="Zismann V."/>
            <person name="Iobst S."/>
            <person name="de Vazeille A.R."/>
            <person name="Buell C.R."/>
            <person name="Ying K."/>
            <person name="Li Y."/>
            <person name="Lu T."/>
            <person name="Huang Y."/>
            <person name="Zhao Q."/>
            <person name="Feng Q."/>
            <person name="Zhang L."/>
            <person name="Zhu J."/>
            <person name="Weng Q."/>
            <person name="Mu J."/>
            <person name="Lu Y."/>
            <person name="Fan D."/>
            <person name="Liu Y."/>
            <person name="Guan J."/>
            <person name="Zhang Y."/>
            <person name="Yu S."/>
            <person name="Liu X."/>
            <person name="Zhang Y."/>
            <person name="Hong G."/>
            <person name="Han B."/>
            <person name="Choisne N."/>
            <person name="Demange N."/>
            <person name="Orjeda G."/>
            <person name="Samain S."/>
            <person name="Cattolico L."/>
            <person name="Pelletier E."/>
            <person name="Couloux A."/>
            <person name="Segurens B."/>
            <person name="Wincker P."/>
            <person name="D'Hont A."/>
            <person name="Scarpelli C."/>
            <person name="Weissenbach J."/>
            <person name="Salanoubat M."/>
            <person name="Quetier F."/>
            <person name="Yu Y."/>
            <person name="Kim H.R."/>
            <person name="Rambo T."/>
            <person name="Currie J."/>
            <person name="Collura K."/>
            <person name="Luo M."/>
            <person name="Yang T."/>
            <person name="Ammiraju J.S.S."/>
            <person name="Engler F."/>
            <person name="Soderlund C."/>
            <person name="Wing R.A."/>
            <person name="Palmer L.E."/>
            <person name="de la Bastide M."/>
            <person name="Spiegel L."/>
            <person name="Nascimento L."/>
            <person name="Zutavern T."/>
            <person name="O'Shaughnessy A."/>
            <person name="Dike S."/>
            <person name="Dedhia N."/>
            <person name="Preston R."/>
            <person name="Balija V."/>
            <person name="McCombie W.R."/>
            <person name="Chow T."/>
            <person name="Chen H."/>
            <person name="Chung M."/>
            <person name="Chen C."/>
            <person name="Shaw J."/>
            <person name="Wu H."/>
            <person name="Hsiao K."/>
            <person name="Chao Y."/>
            <person name="Chu M."/>
            <person name="Cheng C."/>
            <person name="Hour A."/>
            <person name="Lee P."/>
            <person name="Lin S."/>
            <person name="Lin Y."/>
            <person name="Liou J."/>
            <person name="Liu S."/>
            <person name="Hsing Y."/>
            <person name="Raghuvanshi S."/>
            <person name="Mohanty A."/>
            <person name="Bharti A.K."/>
            <person name="Gaur A."/>
            <person name="Gupta V."/>
            <person name="Kumar D."/>
            <person name="Ravi V."/>
            <person name="Vij S."/>
            <person name="Kapur A."/>
            <person name="Khurana P."/>
            <person name="Khurana P."/>
            <person name="Khurana J.P."/>
            <person name="Tyagi A.K."/>
            <person name="Gaikwad K."/>
            <person name="Singh A."/>
            <person name="Dalal V."/>
            <person name="Srivastava S."/>
            <person name="Dixit A."/>
            <person name="Pal A.K."/>
            <person name="Ghazi I.A."/>
            <person name="Yadav M."/>
            <person name="Pandit A."/>
            <person name="Bhargava A."/>
            <person name="Sureshbabu K."/>
            <person name="Batra K."/>
            <person name="Sharma T.R."/>
            <person name="Mohapatra T."/>
            <person name="Singh N.K."/>
            <person name="Messing J."/>
            <person name="Nelson A.B."/>
            <person name="Fuks G."/>
            <person name="Kavchok S."/>
            <person name="Keizer G."/>
            <person name="Linton E."/>
            <person name="Llaca V."/>
            <person name="Song R."/>
            <person name="Tanyolac B."/>
            <person name="Young S."/>
            <person name="Ho-Il K."/>
            <person name="Hahn J.H."/>
            <person name="Sangsakoo G."/>
            <person name="Vanavichit A."/>
            <person name="de Mattos Luiz.A.T."/>
            <person name="Zimmer P.D."/>
            <person name="Malone G."/>
            <person name="Dellagostin O."/>
            <person name="de Oliveira A.C."/>
            <person name="Bevan M."/>
            <person name="Bancroft I."/>
            <person name="Minx P."/>
            <person name="Cordum H."/>
            <person name="Wilson R."/>
            <person name="Cheng Z."/>
            <person name="Jin W."/>
            <person name="Jiang J."/>
            <person name="Leong S.A."/>
            <person name="Iwama H."/>
            <person name="Gojobori T."/>
            <person name="Itoh T."/>
            <person name="Niimura Y."/>
            <person name="Fujii Y."/>
            <person name="Habara T."/>
            <person name="Sakai H."/>
            <person name="Sato Y."/>
            <person name="Wilson G."/>
            <person name="Kumar K."/>
            <person name="McCouch S."/>
            <person name="Juretic N."/>
            <person name="Hoen D."/>
            <person name="Wright S."/>
            <person name="Bruskiewich R."/>
            <person name="Bureau T."/>
            <person name="Miyao A."/>
            <person name="Hirochika H."/>
            <person name="Nishikawa T."/>
            <person name="Kadowaki K."/>
            <person name="Sugiura M."/>
            <person name="Burr B."/>
            <person name="Sasaki T."/>
        </authorList>
    </citation>
    <scope>NUCLEOTIDE SEQUENCE [LARGE SCALE GENOMIC DNA]</scope>
    <source>
        <strain evidence="2">cv. Nipponbare</strain>
    </source>
</reference>
<name>A0A0P0YBM0_ORYSJ</name>
<dbReference type="Gramene" id="Os12t0574500-01">
    <property type="protein sequence ID" value="Os12t0574500-01"/>
    <property type="gene ID" value="Os12g0574500"/>
</dbReference>
<dbReference type="Proteomes" id="UP000000763">
    <property type="component" value="Chromosome 12"/>
</dbReference>
<protein>
    <submittedName>
        <fullName evidence="1">Os12g0574500 protein</fullName>
    </submittedName>
</protein>